<sequence>MDDNLLLESLLRVMRELRSQYDASARDLGLTMARARVVTMLARMEGATQSELAAALEIEPPTLKRQIDALERDGFIERREARGDLRKRALYLTDRSRAAPTTRFLDHIRAELLQGISPEEQETVRRILDRIADNAVALSRK</sequence>
<name>A0A443KNV6_9RHOB</name>
<comment type="caution">
    <text evidence="5">The sequence shown here is derived from an EMBL/GenBank/DDBJ whole genome shotgun (WGS) entry which is preliminary data.</text>
</comment>
<dbReference type="InterPro" id="IPR000835">
    <property type="entry name" value="HTH_MarR-typ"/>
</dbReference>
<dbReference type="InterPro" id="IPR036390">
    <property type="entry name" value="WH_DNA-bd_sf"/>
</dbReference>
<protein>
    <submittedName>
        <fullName evidence="5">MarR family transcriptional regulator</fullName>
    </submittedName>
</protein>
<proteinExistence type="predicted"/>
<evidence type="ECO:0000313" key="6">
    <source>
        <dbReference type="Proteomes" id="UP000284451"/>
    </source>
</evidence>
<dbReference type="InterPro" id="IPR036388">
    <property type="entry name" value="WH-like_DNA-bd_sf"/>
</dbReference>
<dbReference type="PANTHER" id="PTHR33164">
    <property type="entry name" value="TRANSCRIPTIONAL REGULATOR, MARR FAMILY"/>
    <property type="match status" value="1"/>
</dbReference>
<evidence type="ECO:0000259" key="4">
    <source>
        <dbReference type="PROSITE" id="PS50995"/>
    </source>
</evidence>
<dbReference type="PRINTS" id="PR00598">
    <property type="entry name" value="HTHMARR"/>
</dbReference>
<dbReference type="RefSeq" id="WP_128231208.1">
    <property type="nucleotide sequence ID" value="NZ_SAUY01000002.1"/>
</dbReference>
<dbReference type="Proteomes" id="UP000284451">
    <property type="component" value="Unassembled WGS sequence"/>
</dbReference>
<evidence type="ECO:0000313" key="5">
    <source>
        <dbReference type="EMBL" id="RWR34449.1"/>
    </source>
</evidence>
<dbReference type="EMBL" id="SAUY01000002">
    <property type="protein sequence ID" value="RWR34449.1"/>
    <property type="molecule type" value="Genomic_DNA"/>
</dbReference>
<keyword evidence="2" id="KW-0238">DNA-binding</keyword>
<dbReference type="GO" id="GO:0006950">
    <property type="term" value="P:response to stress"/>
    <property type="evidence" value="ECO:0007669"/>
    <property type="project" value="TreeGrafter"/>
</dbReference>
<gene>
    <name evidence="5" type="ORF">D2T29_02570</name>
</gene>
<keyword evidence="3" id="KW-0804">Transcription</keyword>
<organism evidence="5 6">
    <name type="scientific">Paenirhodobacter populi</name>
    <dbReference type="NCBI Taxonomy" id="2306993"/>
    <lineage>
        <taxon>Bacteria</taxon>
        <taxon>Pseudomonadati</taxon>
        <taxon>Pseudomonadota</taxon>
        <taxon>Alphaproteobacteria</taxon>
        <taxon>Rhodobacterales</taxon>
        <taxon>Rhodobacter group</taxon>
        <taxon>Paenirhodobacter</taxon>
    </lineage>
</organism>
<dbReference type="Gene3D" id="1.10.10.10">
    <property type="entry name" value="Winged helix-like DNA-binding domain superfamily/Winged helix DNA-binding domain"/>
    <property type="match status" value="1"/>
</dbReference>
<dbReference type="GO" id="GO:0003700">
    <property type="term" value="F:DNA-binding transcription factor activity"/>
    <property type="evidence" value="ECO:0007669"/>
    <property type="project" value="InterPro"/>
</dbReference>
<evidence type="ECO:0000256" key="3">
    <source>
        <dbReference type="ARBA" id="ARBA00023163"/>
    </source>
</evidence>
<reference evidence="5 6" key="1">
    <citation type="submission" date="2019-01" db="EMBL/GenBank/DDBJ databases">
        <title>Sinorhodobacter populi sp. nov. isolated from the symptomatic bark tissue of Populus euramericana canker.</title>
        <authorList>
            <person name="Xu G."/>
        </authorList>
    </citation>
    <scope>NUCLEOTIDE SEQUENCE [LARGE SCALE GENOMIC DNA]</scope>
    <source>
        <strain evidence="5 6">07D10-4-3</strain>
    </source>
</reference>
<evidence type="ECO:0000256" key="1">
    <source>
        <dbReference type="ARBA" id="ARBA00023015"/>
    </source>
</evidence>
<dbReference type="SMART" id="SM00347">
    <property type="entry name" value="HTH_MARR"/>
    <property type="match status" value="1"/>
</dbReference>
<keyword evidence="1" id="KW-0805">Transcription regulation</keyword>
<dbReference type="Pfam" id="PF01047">
    <property type="entry name" value="MarR"/>
    <property type="match status" value="1"/>
</dbReference>
<feature type="domain" description="HTH marR-type" evidence="4">
    <location>
        <begin position="3"/>
        <end position="133"/>
    </location>
</feature>
<reference evidence="5 6" key="2">
    <citation type="submission" date="2019-01" db="EMBL/GenBank/DDBJ databases">
        <authorList>
            <person name="Li Y."/>
        </authorList>
    </citation>
    <scope>NUCLEOTIDE SEQUENCE [LARGE SCALE GENOMIC DNA]</scope>
    <source>
        <strain evidence="5 6">07D10-4-3</strain>
    </source>
</reference>
<dbReference type="PROSITE" id="PS50995">
    <property type="entry name" value="HTH_MARR_2"/>
    <property type="match status" value="1"/>
</dbReference>
<dbReference type="GO" id="GO:0003677">
    <property type="term" value="F:DNA binding"/>
    <property type="evidence" value="ECO:0007669"/>
    <property type="project" value="UniProtKB-KW"/>
</dbReference>
<evidence type="ECO:0000256" key="2">
    <source>
        <dbReference type="ARBA" id="ARBA00023125"/>
    </source>
</evidence>
<dbReference type="AlphaFoldDB" id="A0A443KNV6"/>
<accession>A0A443KNV6</accession>
<dbReference type="SUPFAM" id="SSF46785">
    <property type="entry name" value="Winged helix' DNA-binding domain"/>
    <property type="match status" value="1"/>
</dbReference>
<dbReference type="InterPro" id="IPR039422">
    <property type="entry name" value="MarR/SlyA-like"/>
</dbReference>
<dbReference type="PANTHER" id="PTHR33164:SF64">
    <property type="entry name" value="TRANSCRIPTIONAL REGULATOR SLYA"/>
    <property type="match status" value="1"/>
</dbReference>